<evidence type="ECO:0000256" key="1">
    <source>
        <dbReference type="SAM" id="Phobius"/>
    </source>
</evidence>
<proteinExistence type="predicted"/>
<name>A0A922L5A5_DERFA</name>
<comment type="caution">
    <text evidence="3">The sequence shown here is derived from an EMBL/GenBank/DDBJ whole genome shotgun (WGS) entry which is preliminary data.</text>
</comment>
<reference evidence="2" key="2">
    <citation type="submission" date="2020-06" db="EMBL/GenBank/DDBJ databases">
        <authorList>
            <person name="Ji K."/>
            <person name="Li J."/>
        </authorList>
    </citation>
    <scope>NUCLEOTIDE SEQUENCE</scope>
    <source>
        <strain evidence="2">JKM2019</strain>
        <tissue evidence="2">Whole body</tissue>
    </source>
</reference>
<dbReference type="EMBL" id="SDOV01000001">
    <property type="protein sequence ID" value="KAH7645750.1"/>
    <property type="molecule type" value="Genomic_DNA"/>
</dbReference>
<reference evidence="3" key="4">
    <citation type="journal article" date="2022" name="Res Sq">
        <title>Comparative Genomics Reveals Insights into the Divergent Evolution of Astigmatic Mites and Household Pest Adaptations.</title>
        <authorList>
            <person name="Xiong Q."/>
            <person name="Wan A.T.-Y."/>
            <person name="Liu X.-Y."/>
            <person name="Fung C.S.-H."/>
            <person name="Xiao X."/>
            <person name="Malainual N."/>
            <person name="Hou J."/>
            <person name="Wang L."/>
            <person name="Wang M."/>
            <person name="Yang K."/>
            <person name="Cui Y."/>
            <person name="Leung E."/>
            <person name="Nong W."/>
            <person name="Shin S.-K."/>
            <person name="Au S."/>
            <person name="Jeong K.Y."/>
            <person name="Chew F.T."/>
            <person name="Hui J."/>
            <person name="Leung T.F."/>
            <person name="Tungtrongchitr A."/>
            <person name="Zhong N."/>
            <person name="Liu Z."/>
            <person name="Tsui S."/>
        </authorList>
    </citation>
    <scope>NUCLEOTIDE SEQUENCE</scope>
    <source>
        <strain evidence="3">Derf</strain>
        <tissue evidence="3">Whole organism</tissue>
    </source>
</reference>
<dbReference type="PROSITE" id="PS51257">
    <property type="entry name" value="PROKAR_LIPOPROTEIN"/>
    <property type="match status" value="1"/>
</dbReference>
<protein>
    <submittedName>
        <fullName evidence="3">Uncharacterized protein</fullName>
    </submittedName>
</protein>
<evidence type="ECO:0000313" key="2">
    <source>
        <dbReference type="EMBL" id="KAH7645750.1"/>
    </source>
</evidence>
<organism evidence="3 4">
    <name type="scientific">Dermatophagoides farinae</name>
    <name type="common">American house dust mite</name>
    <dbReference type="NCBI Taxonomy" id="6954"/>
    <lineage>
        <taxon>Eukaryota</taxon>
        <taxon>Metazoa</taxon>
        <taxon>Ecdysozoa</taxon>
        <taxon>Arthropoda</taxon>
        <taxon>Chelicerata</taxon>
        <taxon>Arachnida</taxon>
        <taxon>Acari</taxon>
        <taxon>Acariformes</taxon>
        <taxon>Sarcoptiformes</taxon>
        <taxon>Astigmata</taxon>
        <taxon>Psoroptidia</taxon>
        <taxon>Analgoidea</taxon>
        <taxon>Pyroglyphidae</taxon>
        <taxon>Dermatophagoidinae</taxon>
        <taxon>Dermatophagoides</taxon>
    </lineage>
</organism>
<keyword evidence="1" id="KW-0472">Membrane</keyword>
<keyword evidence="1" id="KW-0812">Transmembrane</keyword>
<reference evidence="3" key="1">
    <citation type="submission" date="2013-05" db="EMBL/GenBank/DDBJ databases">
        <authorList>
            <person name="Yim A.K.Y."/>
            <person name="Chan T.F."/>
            <person name="Ji K.M."/>
            <person name="Liu X.Y."/>
            <person name="Zhou J.W."/>
            <person name="Li R.Q."/>
            <person name="Yang K.Y."/>
            <person name="Li J."/>
            <person name="Li M."/>
            <person name="Law P.T.W."/>
            <person name="Wu Y.L."/>
            <person name="Cai Z.L."/>
            <person name="Qin H."/>
            <person name="Bao Y."/>
            <person name="Leung R.K.K."/>
            <person name="Ng P.K.S."/>
            <person name="Zou J."/>
            <person name="Zhong X.J."/>
            <person name="Ran P.X."/>
            <person name="Zhong N.S."/>
            <person name="Liu Z.G."/>
            <person name="Tsui S.K.W."/>
        </authorList>
    </citation>
    <scope>NUCLEOTIDE SEQUENCE</scope>
    <source>
        <strain evidence="3">Derf</strain>
        <tissue evidence="3">Whole organism</tissue>
    </source>
</reference>
<feature type="transmembrane region" description="Helical" evidence="1">
    <location>
        <begin position="71"/>
        <end position="89"/>
    </location>
</feature>
<keyword evidence="1" id="KW-1133">Transmembrane helix</keyword>
<evidence type="ECO:0000313" key="3">
    <source>
        <dbReference type="EMBL" id="KAH9515939.1"/>
    </source>
</evidence>
<dbReference type="EMBL" id="ASGP02000003">
    <property type="protein sequence ID" value="KAH9515939.1"/>
    <property type="molecule type" value="Genomic_DNA"/>
</dbReference>
<feature type="transmembrane region" description="Helical" evidence="1">
    <location>
        <begin position="128"/>
        <end position="153"/>
    </location>
</feature>
<dbReference type="AlphaFoldDB" id="A0A922L5A5"/>
<accession>A0A922L5A5</accession>
<feature type="transmembrane region" description="Helical" evidence="1">
    <location>
        <begin position="47"/>
        <end position="64"/>
    </location>
</feature>
<dbReference type="Proteomes" id="UP000790347">
    <property type="component" value="Unassembled WGS sequence"/>
</dbReference>
<keyword evidence="4" id="KW-1185">Reference proteome</keyword>
<sequence>MANNKKIILKYDDQTVGRQHLLMVASVISCLLAIISTLFIANRYYDYLLIPLYIVMAILSLISPMIQRIRLLLTAAIILFILVIVKLYVSVELIRKYLDIRHDCFINYHDNCFDKNWRLTMLNTMNGWALMVISTIIDTINFISLMTILFNWYKLYK</sequence>
<reference evidence="2" key="3">
    <citation type="journal article" date="2021" name="World Allergy Organ. J.">
        <title>Chromosome-level assembly of Dermatophagoides farinae genome and transcriptome reveals two novel allergens Der f 37 and Der f 39.</title>
        <authorList>
            <person name="Chen J."/>
            <person name="Cai Z."/>
            <person name="Fan D."/>
            <person name="Hu J."/>
            <person name="Hou Y."/>
            <person name="He Y."/>
            <person name="Zhang Z."/>
            <person name="Zhao Z."/>
            <person name="Gao P."/>
            <person name="Hu W."/>
            <person name="Sun J."/>
            <person name="Li J."/>
            <person name="Ji K."/>
        </authorList>
    </citation>
    <scope>NUCLEOTIDE SEQUENCE</scope>
    <source>
        <strain evidence="2">JKM2019</strain>
    </source>
</reference>
<gene>
    <name evidence="3" type="ORF">DERF_006711</name>
    <name evidence="2" type="ORF">HUG17_1288</name>
</gene>
<evidence type="ECO:0000313" key="4">
    <source>
        <dbReference type="Proteomes" id="UP000790347"/>
    </source>
</evidence>
<feature type="transmembrane region" description="Helical" evidence="1">
    <location>
        <begin position="21"/>
        <end position="41"/>
    </location>
</feature>
<dbReference type="Proteomes" id="UP000828236">
    <property type="component" value="Unassembled WGS sequence"/>
</dbReference>